<dbReference type="OrthoDB" id="2973841at2"/>
<feature type="region of interest" description="Disordered" evidence="1">
    <location>
        <begin position="36"/>
        <end position="59"/>
    </location>
</feature>
<name>A0A1I2DKL1_9BACI</name>
<dbReference type="STRING" id="930128.SAMN05192532_104138"/>
<dbReference type="AlphaFoldDB" id="A0A1I2DKL1"/>
<dbReference type="InterPro" id="IPR036410">
    <property type="entry name" value="HSP_DnaJ_Cys-rich_dom_sf"/>
</dbReference>
<sequence length="59" mass="6591">MMNVRENVCKACDGTGLLMDDEQWQYSCTVCGGDGEFKAGDSPEPKHSFDVDEMNRTLE</sequence>
<dbReference type="RefSeq" id="WP_143083214.1">
    <property type="nucleotide sequence ID" value="NZ_FONT01000004.1"/>
</dbReference>
<reference evidence="2 3" key="1">
    <citation type="submission" date="2016-10" db="EMBL/GenBank/DDBJ databases">
        <authorList>
            <person name="de Groot N.N."/>
        </authorList>
    </citation>
    <scope>NUCLEOTIDE SEQUENCE [LARGE SCALE GENOMIC DNA]</scope>
    <source>
        <strain evidence="2 3">DSM 23995</strain>
    </source>
</reference>
<dbReference type="SUPFAM" id="SSF57938">
    <property type="entry name" value="DnaJ/Hsp40 cysteine-rich domain"/>
    <property type="match status" value="1"/>
</dbReference>
<evidence type="ECO:0000256" key="1">
    <source>
        <dbReference type="SAM" id="MobiDB-lite"/>
    </source>
</evidence>
<proteinExistence type="predicted"/>
<dbReference type="Proteomes" id="UP000199516">
    <property type="component" value="Unassembled WGS sequence"/>
</dbReference>
<gene>
    <name evidence="2" type="ORF">SAMN05192532_104138</name>
</gene>
<evidence type="ECO:0000313" key="3">
    <source>
        <dbReference type="Proteomes" id="UP000199516"/>
    </source>
</evidence>
<dbReference type="EMBL" id="FONT01000004">
    <property type="protein sequence ID" value="SFE81145.1"/>
    <property type="molecule type" value="Genomic_DNA"/>
</dbReference>
<organism evidence="2 3">
    <name type="scientific">Alteribacillus iranensis</name>
    <dbReference type="NCBI Taxonomy" id="930128"/>
    <lineage>
        <taxon>Bacteria</taxon>
        <taxon>Bacillati</taxon>
        <taxon>Bacillota</taxon>
        <taxon>Bacilli</taxon>
        <taxon>Bacillales</taxon>
        <taxon>Bacillaceae</taxon>
        <taxon>Alteribacillus</taxon>
    </lineage>
</organism>
<protein>
    <submittedName>
        <fullName evidence="2">Uncharacterized protein</fullName>
    </submittedName>
</protein>
<accession>A0A1I2DKL1</accession>
<dbReference type="Gene3D" id="6.20.20.10">
    <property type="match status" value="1"/>
</dbReference>
<keyword evidence="3" id="KW-1185">Reference proteome</keyword>
<evidence type="ECO:0000313" key="2">
    <source>
        <dbReference type="EMBL" id="SFE81145.1"/>
    </source>
</evidence>